<proteinExistence type="predicted"/>
<dbReference type="InterPro" id="IPR029068">
    <property type="entry name" value="Glyas_Bleomycin-R_OHBP_Dase"/>
</dbReference>
<dbReference type="PANTHER" id="PTHR36503">
    <property type="entry name" value="BLR2520 PROTEIN"/>
    <property type="match status" value="1"/>
</dbReference>
<evidence type="ECO:0000313" key="2">
    <source>
        <dbReference type="EMBL" id="GHF05768.1"/>
    </source>
</evidence>
<keyword evidence="3" id="KW-1185">Reference proteome</keyword>
<evidence type="ECO:0000313" key="3">
    <source>
        <dbReference type="Proteomes" id="UP000617531"/>
    </source>
</evidence>
<accession>A0A8J3GN35</accession>
<dbReference type="PROSITE" id="PS51819">
    <property type="entry name" value="VOC"/>
    <property type="match status" value="1"/>
</dbReference>
<feature type="domain" description="VOC" evidence="1">
    <location>
        <begin position="3"/>
        <end position="126"/>
    </location>
</feature>
<dbReference type="RefSeq" id="WP_191281603.1">
    <property type="nucleotide sequence ID" value="NZ_BNAI01000001.1"/>
</dbReference>
<dbReference type="EMBL" id="BNAI01000001">
    <property type="protein sequence ID" value="GHF05768.1"/>
    <property type="molecule type" value="Genomic_DNA"/>
</dbReference>
<organism evidence="2 3">
    <name type="scientific">Pseudolysinimonas yzui</name>
    <dbReference type="NCBI Taxonomy" id="2708254"/>
    <lineage>
        <taxon>Bacteria</taxon>
        <taxon>Bacillati</taxon>
        <taxon>Actinomycetota</taxon>
        <taxon>Actinomycetes</taxon>
        <taxon>Micrococcales</taxon>
        <taxon>Microbacteriaceae</taxon>
        <taxon>Pseudolysinimonas</taxon>
    </lineage>
</organism>
<dbReference type="PANTHER" id="PTHR36503:SF3">
    <property type="entry name" value="BLR0126 PROTEIN"/>
    <property type="match status" value="1"/>
</dbReference>
<sequence>MTTISAITLFVDDLAAARDWYARAFGLPEHYSDDVSVVFLFEGTMINLLQVSEAAELIGPASVGKAGAGAGARAQYTVTVADVDASVGTLRASGIDVLNGPLDRPWGVRTAAFADPAGHVWEFAAPIG</sequence>
<dbReference type="InterPro" id="IPR004360">
    <property type="entry name" value="Glyas_Fos-R_dOase_dom"/>
</dbReference>
<dbReference type="Proteomes" id="UP000617531">
    <property type="component" value="Unassembled WGS sequence"/>
</dbReference>
<dbReference type="AlphaFoldDB" id="A0A8J3GN35"/>
<evidence type="ECO:0000259" key="1">
    <source>
        <dbReference type="PROSITE" id="PS51819"/>
    </source>
</evidence>
<comment type="caution">
    <text evidence="2">The sequence shown here is derived from an EMBL/GenBank/DDBJ whole genome shotgun (WGS) entry which is preliminary data.</text>
</comment>
<reference evidence="2" key="2">
    <citation type="submission" date="2020-09" db="EMBL/GenBank/DDBJ databases">
        <authorList>
            <person name="Sun Q."/>
            <person name="Zhou Y."/>
        </authorList>
    </citation>
    <scope>NUCLEOTIDE SEQUENCE</scope>
    <source>
        <strain evidence="2">CGMCC 1.16548</strain>
    </source>
</reference>
<dbReference type="SUPFAM" id="SSF54593">
    <property type="entry name" value="Glyoxalase/Bleomycin resistance protein/Dihydroxybiphenyl dioxygenase"/>
    <property type="match status" value="1"/>
</dbReference>
<dbReference type="Gene3D" id="3.10.180.10">
    <property type="entry name" value="2,3-Dihydroxybiphenyl 1,2-Dioxygenase, domain 1"/>
    <property type="match status" value="1"/>
</dbReference>
<dbReference type="InterPro" id="IPR037523">
    <property type="entry name" value="VOC_core"/>
</dbReference>
<reference evidence="2" key="1">
    <citation type="journal article" date="2014" name="Int. J. Syst. Evol. Microbiol.">
        <title>Complete genome sequence of Corynebacterium casei LMG S-19264T (=DSM 44701T), isolated from a smear-ripened cheese.</title>
        <authorList>
            <consortium name="US DOE Joint Genome Institute (JGI-PGF)"/>
            <person name="Walter F."/>
            <person name="Albersmeier A."/>
            <person name="Kalinowski J."/>
            <person name="Ruckert C."/>
        </authorList>
    </citation>
    <scope>NUCLEOTIDE SEQUENCE</scope>
    <source>
        <strain evidence="2">CGMCC 1.16548</strain>
    </source>
</reference>
<protein>
    <submittedName>
        <fullName evidence="2">Glyoxalase</fullName>
    </submittedName>
</protein>
<dbReference type="Pfam" id="PF00903">
    <property type="entry name" value="Glyoxalase"/>
    <property type="match status" value="1"/>
</dbReference>
<name>A0A8J3GN35_9MICO</name>
<gene>
    <name evidence="2" type="ORF">GCM10011600_02900</name>
</gene>